<dbReference type="Pfam" id="PF13401">
    <property type="entry name" value="AAA_22"/>
    <property type="match status" value="1"/>
</dbReference>
<evidence type="ECO:0000256" key="2">
    <source>
        <dbReference type="ARBA" id="ARBA00023015"/>
    </source>
</evidence>
<organism evidence="7 8">
    <name type="scientific">Prauserella cavernicola</name>
    <dbReference type="NCBI Taxonomy" id="2800127"/>
    <lineage>
        <taxon>Bacteria</taxon>
        <taxon>Bacillati</taxon>
        <taxon>Actinomycetota</taxon>
        <taxon>Actinomycetes</taxon>
        <taxon>Pseudonocardiales</taxon>
        <taxon>Pseudonocardiaceae</taxon>
        <taxon>Prauserella</taxon>
    </lineage>
</organism>
<dbReference type="SUPFAM" id="SSF52540">
    <property type="entry name" value="P-loop containing nucleoside triphosphate hydrolases"/>
    <property type="match status" value="1"/>
</dbReference>
<reference evidence="7" key="1">
    <citation type="submission" date="2020-12" db="EMBL/GenBank/DDBJ databases">
        <title>Prauserella sp. ASG 168, a novel actinomycete isolated from cave rock.</title>
        <authorList>
            <person name="Suriyachadkun C."/>
        </authorList>
    </citation>
    <scope>NUCLEOTIDE SEQUENCE</scope>
    <source>
        <strain evidence="7">ASG 168</strain>
    </source>
</reference>
<evidence type="ECO:0000256" key="3">
    <source>
        <dbReference type="ARBA" id="ARBA00023125"/>
    </source>
</evidence>
<accession>A0A934QRL1</accession>
<evidence type="ECO:0000313" key="7">
    <source>
        <dbReference type="EMBL" id="MBK1784399.1"/>
    </source>
</evidence>
<keyword evidence="4" id="KW-0804">Transcription</keyword>
<evidence type="ECO:0000259" key="5">
    <source>
        <dbReference type="SMART" id="SM00862"/>
    </source>
</evidence>
<name>A0A934QRL1_9PSEU</name>
<dbReference type="PANTHER" id="PTHR35807:SF1">
    <property type="entry name" value="TRANSCRIPTIONAL REGULATOR REDD"/>
    <property type="match status" value="1"/>
</dbReference>
<dbReference type="Proteomes" id="UP000635245">
    <property type="component" value="Unassembled WGS sequence"/>
</dbReference>
<evidence type="ECO:0000256" key="1">
    <source>
        <dbReference type="ARBA" id="ARBA00005820"/>
    </source>
</evidence>
<dbReference type="EMBL" id="JAENJH010000002">
    <property type="protein sequence ID" value="MBK1784399.1"/>
    <property type="molecule type" value="Genomic_DNA"/>
</dbReference>
<dbReference type="SUPFAM" id="SSF48452">
    <property type="entry name" value="TPR-like"/>
    <property type="match status" value="1"/>
</dbReference>
<protein>
    <submittedName>
        <fullName evidence="7">Winged helix-turn-helix domain-containing protein</fullName>
    </submittedName>
</protein>
<comment type="similarity">
    <text evidence="1">Belongs to the AfsR/DnrI/RedD regulatory family.</text>
</comment>
<dbReference type="AlphaFoldDB" id="A0A934QRL1"/>
<dbReference type="InterPro" id="IPR005158">
    <property type="entry name" value="BTAD"/>
</dbReference>
<gene>
    <name evidence="7" type="ORF">JHE00_08665</name>
</gene>
<evidence type="ECO:0000313" key="8">
    <source>
        <dbReference type="Proteomes" id="UP000635245"/>
    </source>
</evidence>
<dbReference type="CDD" id="cd15831">
    <property type="entry name" value="BTAD"/>
    <property type="match status" value="1"/>
</dbReference>
<dbReference type="InterPro" id="IPR001867">
    <property type="entry name" value="OmpR/PhoB-type_DNA-bd"/>
</dbReference>
<dbReference type="InterPro" id="IPR049945">
    <property type="entry name" value="AAA_22"/>
</dbReference>
<sequence>MMFGVGTGPRGLLVRALGQAWVQRGSAREALPDPALRSLLAALAVRANEPVPQADLIAAVWGPRPHTSAEDALGTRVSRLRSLLEPAAEVAWEGTGYVLRVDPGRIDAVRFERLVTRAAAASAPRDAVRLADRALALWSGPVAFPELRPGGRRHPESLRLGELRWRAVELLARGELALGQAGEAADRLLEVVAVEPFRERLCALALTALHRAGRSAEAVETFRQVRARLDAELGVDPSVELREAYRAVTGEPPERLTRRWPVRAARRPPPTTLLGRDSEQARLTALVGRERLITVTGGGGAGKTRLVLETLATLDTQAPTVELAALAGDEVPLAVAAALGVHAHGSADETLDAVADHLSGQRLLLVLDNCEHVLTEVRSLAKRVLPSCPSVTLLATSRVPLGVGGERVLPLAPLPADPHGEPLTSLSGALFLARARRVRPQFVITPEQTGLLRGALLTMDCLPLNLELAASRAAVEGVAELEGLPRDVVEWAFDRLDPADRDLLASLTVFRGEFDLGAADEVADAGGAIAAGITRLAELSLLTVEDAALARFRVPELVRQVAARHLTTTPQEHKTRDRHARWCLDLATAAAADATGEHDLAAAERLRRNASDLTGALRWAVGEDQGLAAELAGRLGLLSPYRSEVDFLAWQLRLGDSEHPLAVGAAARAAVRYGDLATARRLAERAAGLATTAEQRYLALHTLALSSPDVESSRLACHELLGLSELAAAHLADGWGVLALLDRGDGGTAAGATHTLAVSSAHRAYASYVDGMVRLARDPEDGVAALGRARTLAQLAGAELIDGAATSAQAGALLRLGRLPEAAKLLTHSLEHWQRVRAPAQLEATTRQASELLAALGAGEVPGPAALSTLGAVHGTLAR</sequence>
<dbReference type="GO" id="GO:0003677">
    <property type="term" value="F:DNA binding"/>
    <property type="evidence" value="ECO:0007669"/>
    <property type="project" value="UniProtKB-KW"/>
</dbReference>
<proteinExistence type="inferred from homology"/>
<dbReference type="SMART" id="SM01043">
    <property type="entry name" value="BTAD"/>
    <property type="match status" value="1"/>
</dbReference>
<dbReference type="Gene3D" id="1.25.40.10">
    <property type="entry name" value="Tetratricopeptide repeat domain"/>
    <property type="match status" value="1"/>
</dbReference>
<evidence type="ECO:0000259" key="6">
    <source>
        <dbReference type="SMART" id="SM01043"/>
    </source>
</evidence>
<dbReference type="Pfam" id="PF03704">
    <property type="entry name" value="BTAD"/>
    <property type="match status" value="1"/>
</dbReference>
<feature type="domain" description="Bacterial transcriptional activator" evidence="6">
    <location>
        <begin position="106"/>
        <end position="249"/>
    </location>
</feature>
<dbReference type="InterPro" id="IPR027417">
    <property type="entry name" value="P-loop_NTPase"/>
</dbReference>
<dbReference type="Gene3D" id="1.10.10.10">
    <property type="entry name" value="Winged helix-like DNA-binding domain superfamily/Winged helix DNA-binding domain"/>
    <property type="match status" value="1"/>
</dbReference>
<keyword evidence="2" id="KW-0805">Transcription regulation</keyword>
<dbReference type="RefSeq" id="WP_200316754.1">
    <property type="nucleotide sequence ID" value="NZ_JAENJH010000002.1"/>
</dbReference>
<dbReference type="InterPro" id="IPR051677">
    <property type="entry name" value="AfsR-DnrI-RedD_regulator"/>
</dbReference>
<dbReference type="InterPro" id="IPR036388">
    <property type="entry name" value="WH-like_DNA-bd_sf"/>
</dbReference>
<dbReference type="GO" id="GO:0016887">
    <property type="term" value="F:ATP hydrolysis activity"/>
    <property type="evidence" value="ECO:0007669"/>
    <property type="project" value="InterPro"/>
</dbReference>
<dbReference type="GO" id="GO:0006355">
    <property type="term" value="P:regulation of DNA-templated transcription"/>
    <property type="evidence" value="ECO:0007669"/>
    <property type="project" value="InterPro"/>
</dbReference>
<dbReference type="SUPFAM" id="SSF46894">
    <property type="entry name" value="C-terminal effector domain of the bipartite response regulators"/>
    <property type="match status" value="1"/>
</dbReference>
<dbReference type="Gene3D" id="3.40.50.300">
    <property type="entry name" value="P-loop containing nucleotide triphosphate hydrolases"/>
    <property type="match status" value="1"/>
</dbReference>
<dbReference type="SMART" id="SM00862">
    <property type="entry name" value="Trans_reg_C"/>
    <property type="match status" value="1"/>
</dbReference>
<dbReference type="GO" id="GO:0000160">
    <property type="term" value="P:phosphorelay signal transduction system"/>
    <property type="evidence" value="ECO:0007669"/>
    <property type="project" value="InterPro"/>
</dbReference>
<feature type="domain" description="OmpR/PhoB-type" evidence="5">
    <location>
        <begin position="26"/>
        <end position="99"/>
    </location>
</feature>
<dbReference type="InterPro" id="IPR016032">
    <property type="entry name" value="Sig_transdc_resp-reg_C-effctor"/>
</dbReference>
<dbReference type="PANTHER" id="PTHR35807">
    <property type="entry name" value="TRANSCRIPTIONAL REGULATOR REDD-RELATED"/>
    <property type="match status" value="1"/>
</dbReference>
<keyword evidence="3" id="KW-0238">DNA-binding</keyword>
<dbReference type="InterPro" id="IPR011990">
    <property type="entry name" value="TPR-like_helical_dom_sf"/>
</dbReference>
<evidence type="ECO:0000256" key="4">
    <source>
        <dbReference type="ARBA" id="ARBA00023163"/>
    </source>
</evidence>
<comment type="caution">
    <text evidence="7">The sequence shown here is derived from an EMBL/GenBank/DDBJ whole genome shotgun (WGS) entry which is preliminary data.</text>
</comment>
<keyword evidence="8" id="KW-1185">Reference proteome</keyword>